<feature type="region of interest" description="Disordered" evidence="1">
    <location>
        <begin position="1"/>
        <end position="71"/>
    </location>
</feature>
<dbReference type="Proteomes" id="UP000006038">
    <property type="component" value="Chromosome 6"/>
</dbReference>
<reference evidence="2" key="1">
    <citation type="journal article" date="2013" name="Nat. Commun.">
        <title>Whole-genome sequencing of Oryza brachyantha reveals mechanisms underlying Oryza genome evolution.</title>
        <authorList>
            <person name="Chen J."/>
            <person name="Huang Q."/>
            <person name="Gao D."/>
            <person name="Wang J."/>
            <person name="Lang Y."/>
            <person name="Liu T."/>
            <person name="Li B."/>
            <person name="Bai Z."/>
            <person name="Luis Goicoechea J."/>
            <person name="Liang C."/>
            <person name="Chen C."/>
            <person name="Zhang W."/>
            <person name="Sun S."/>
            <person name="Liao Y."/>
            <person name="Zhang X."/>
            <person name="Yang L."/>
            <person name="Song C."/>
            <person name="Wang M."/>
            <person name="Shi J."/>
            <person name="Liu G."/>
            <person name="Liu J."/>
            <person name="Zhou H."/>
            <person name="Zhou W."/>
            <person name="Yu Q."/>
            <person name="An N."/>
            <person name="Chen Y."/>
            <person name="Cai Q."/>
            <person name="Wang B."/>
            <person name="Liu B."/>
            <person name="Min J."/>
            <person name="Huang Y."/>
            <person name="Wu H."/>
            <person name="Li Z."/>
            <person name="Zhang Y."/>
            <person name="Yin Y."/>
            <person name="Song W."/>
            <person name="Jiang J."/>
            <person name="Jackson S.A."/>
            <person name="Wing R.A."/>
            <person name="Wang J."/>
            <person name="Chen M."/>
        </authorList>
    </citation>
    <scope>NUCLEOTIDE SEQUENCE [LARGE SCALE GENOMIC DNA]</scope>
    <source>
        <strain evidence="2">cv. IRGC 101232</strain>
    </source>
</reference>
<feature type="compositionally biased region" description="Low complexity" evidence="1">
    <location>
        <begin position="55"/>
        <end position="71"/>
    </location>
</feature>
<feature type="compositionally biased region" description="Basic and acidic residues" evidence="1">
    <location>
        <begin position="8"/>
        <end position="17"/>
    </location>
</feature>
<dbReference type="Gramene" id="OB06G22380.1">
    <property type="protein sequence ID" value="OB06G22380.1"/>
    <property type="gene ID" value="OB06G22380"/>
</dbReference>
<reference evidence="2" key="2">
    <citation type="submission" date="2013-04" db="UniProtKB">
        <authorList>
            <consortium name="EnsemblPlants"/>
        </authorList>
    </citation>
    <scope>IDENTIFICATION</scope>
</reference>
<keyword evidence="3" id="KW-1185">Reference proteome</keyword>
<protein>
    <submittedName>
        <fullName evidence="2">Uncharacterized protein</fullName>
    </submittedName>
</protein>
<feature type="region of interest" description="Disordered" evidence="1">
    <location>
        <begin position="104"/>
        <end position="154"/>
    </location>
</feature>
<evidence type="ECO:0000313" key="2">
    <source>
        <dbReference type="EnsemblPlants" id="OB06G22380.1"/>
    </source>
</evidence>
<dbReference type="HOGENOM" id="CLU_1707022_0_0_1"/>
<accession>J3MDZ4</accession>
<evidence type="ECO:0000256" key="1">
    <source>
        <dbReference type="SAM" id="MobiDB-lite"/>
    </source>
</evidence>
<proteinExistence type="predicted"/>
<organism evidence="2">
    <name type="scientific">Oryza brachyantha</name>
    <name type="common">malo sina</name>
    <dbReference type="NCBI Taxonomy" id="4533"/>
    <lineage>
        <taxon>Eukaryota</taxon>
        <taxon>Viridiplantae</taxon>
        <taxon>Streptophyta</taxon>
        <taxon>Embryophyta</taxon>
        <taxon>Tracheophyta</taxon>
        <taxon>Spermatophyta</taxon>
        <taxon>Magnoliopsida</taxon>
        <taxon>Liliopsida</taxon>
        <taxon>Poales</taxon>
        <taxon>Poaceae</taxon>
        <taxon>BOP clade</taxon>
        <taxon>Oryzoideae</taxon>
        <taxon>Oryzeae</taxon>
        <taxon>Oryzinae</taxon>
        <taxon>Oryza</taxon>
    </lineage>
</organism>
<evidence type="ECO:0000313" key="3">
    <source>
        <dbReference type="Proteomes" id="UP000006038"/>
    </source>
</evidence>
<dbReference type="EnsemblPlants" id="OB06G22380.1">
    <property type="protein sequence ID" value="OB06G22380.1"/>
    <property type="gene ID" value="OB06G22380"/>
</dbReference>
<dbReference type="AlphaFoldDB" id="J3MDZ4"/>
<sequence length="154" mass="16836">MVMRIKPRISEREREPPRTQSSPRHTQKISIPPPPSTCPRISVARASPPAAAHNSTPSPTRRPLLPSSSSSRPILHLISCFRNPYPRFGATAAASPVVVLSATAKTPGRGGGRGSDGLRRRHAVHEEEEEKGRARLRYCDPGQEPMGQVRLTRA</sequence>
<name>J3MDZ4_ORYBR</name>